<dbReference type="Proteomes" id="UP000523795">
    <property type="component" value="Unassembled WGS sequence"/>
</dbReference>
<dbReference type="EMBL" id="JAAZSR010000673">
    <property type="protein sequence ID" value="NKX52694.1"/>
    <property type="molecule type" value="Genomic_DNA"/>
</dbReference>
<gene>
    <name evidence="2" type="ORF">HER39_19385</name>
</gene>
<comment type="caution">
    <text evidence="2">The sequence shown here is derived from an EMBL/GenBank/DDBJ whole genome shotgun (WGS) entry which is preliminary data.</text>
</comment>
<organism evidence="2 3">
    <name type="scientific">Arthrobacter deserti</name>
    <dbReference type="NCBI Taxonomy" id="1742687"/>
    <lineage>
        <taxon>Bacteria</taxon>
        <taxon>Bacillati</taxon>
        <taxon>Actinomycetota</taxon>
        <taxon>Actinomycetes</taxon>
        <taxon>Micrococcales</taxon>
        <taxon>Micrococcaceae</taxon>
        <taxon>Arthrobacter</taxon>
    </lineage>
</organism>
<keyword evidence="3" id="KW-1185">Reference proteome</keyword>
<sequence length="69" mass="7237">MTEQEPAPPEAAAAPGADGGSPASQAQRSRTFPGVLANTAPANITTSYLWFALTFWVYLQTRNVIATGV</sequence>
<protein>
    <submittedName>
        <fullName evidence="2">MFS transporter</fullName>
    </submittedName>
</protein>
<feature type="region of interest" description="Disordered" evidence="1">
    <location>
        <begin position="1"/>
        <end position="32"/>
    </location>
</feature>
<accession>A0ABX1JVA4</accession>
<name>A0ABX1JVA4_9MICC</name>
<evidence type="ECO:0000313" key="3">
    <source>
        <dbReference type="Proteomes" id="UP000523795"/>
    </source>
</evidence>
<reference evidence="2 3" key="1">
    <citation type="submission" date="2020-04" db="EMBL/GenBank/DDBJ databases">
        <authorList>
            <person name="Liu S."/>
        </authorList>
    </citation>
    <scope>NUCLEOTIDE SEQUENCE [LARGE SCALE GENOMIC DNA]</scope>
    <source>
        <strain evidence="2 3">CGMCC 1.15091</strain>
    </source>
</reference>
<evidence type="ECO:0000256" key="1">
    <source>
        <dbReference type="SAM" id="MobiDB-lite"/>
    </source>
</evidence>
<proteinExistence type="predicted"/>
<evidence type="ECO:0000313" key="2">
    <source>
        <dbReference type="EMBL" id="NKX52694.1"/>
    </source>
</evidence>
<feature type="non-terminal residue" evidence="2">
    <location>
        <position position="69"/>
    </location>
</feature>
<feature type="compositionally biased region" description="Low complexity" evidence="1">
    <location>
        <begin position="1"/>
        <end position="27"/>
    </location>
</feature>